<reference evidence="2 4" key="3">
    <citation type="journal article" date="2015" name="BMC Genomics">
        <title>The completed genome sequence of the pathogenic ascomycete fungus Fusarium graminearum.</title>
        <authorList>
            <person name="King R."/>
            <person name="Urban M."/>
            <person name="Hammond-Kosack M.C."/>
            <person name="Hassani-Pak K."/>
            <person name="Hammond-Kosack K.E."/>
        </authorList>
    </citation>
    <scope>NUCLEOTIDE SEQUENCE [LARGE SCALE GENOMIC DNA]</scope>
    <source>
        <strain evidence="4">ATCC MYA-4620 / CBS 123657 / FGSC 9075 / NRRL 31084 / PH-1</strain>
        <strain evidence="2">PH-1</strain>
    </source>
</reference>
<keyword evidence="4" id="KW-1185">Reference proteome</keyword>
<evidence type="ECO:0000313" key="3">
    <source>
        <dbReference type="EnsemblFungi" id="CEF88477"/>
    </source>
</evidence>
<name>A0A098E4E3_GIBZE</name>
<gene>
    <name evidence="2" type="ORF">FGRAMPH1_01T16575</name>
</gene>
<evidence type="ECO:0000313" key="4">
    <source>
        <dbReference type="Proteomes" id="UP000070720"/>
    </source>
</evidence>
<proteinExistence type="predicted"/>
<dbReference type="VEuPathDB" id="FungiDB:FGRAMPH1_01G16575"/>
<dbReference type="Proteomes" id="UP000070720">
    <property type="component" value="Chromosome 3"/>
</dbReference>
<keyword evidence="1" id="KW-1133">Transmembrane helix</keyword>
<dbReference type="EMBL" id="HG970334">
    <property type="protein sequence ID" value="CEF88477.1"/>
    <property type="molecule type" value="Genomic_DNA"/>
</dbReference>
<dbReference type="AlphaFoldDB" id="A0A098E4E3"/>
<dbReference type="EnsemblFungi" id="CEF88477">
    <property type="protein sequence ID" value="CEF88477"/>
    <property type="gene ID" value="FGRRES_15262"/>
</dbReference>
<keyword evidence="1" id="KW-0472">Membrane</keyword>
<sequence>MNERDGETSQMITEKFKTKDELVNVNPMNTKRKMRLLYKRVLYNLCLAAPRTVILLLLHSTLTPLLDSSTDLNVFSSLPKEETS</sequence>
<protein>
    <submittedName>
        <fullName evidence="2">Chromosome 3, complete genome</fullName>
    </submittedName>
</protein>
<accession>A0A098E4E3</accession>
<reference evidence="3 4" key="2">
    <citation type="journal article" date="2010" name="Nature">
        <title>Comparative genomics reveals mobile pathogenicity chromosomes in Fusarium.</title>
        <authorList>
            <person name="Ma L.J."/>
            <person name="van der Does H.C."/>
            <person name="Borkovich K.A."/>
            <person name="Coleman J.J."/>
            <person name="Daboussi M.J."/>
            <person name="Di Pietro A."/>
            <person name="Dufresne M."/>
            <person name="Freitag M."/>
            <person name="Grabherr M."/>
            <person name="Henrissat B."/>
            <person name="Houterman P.M."/>
            <person name="Kang S."/>
            <person name="Shim W.B."/>
            <person name="Woloshuk C."/>
            <person name="Xie X."/>
            <person name="Xu J.R."/>
            <person name="Antoniw J."/>
            <person name="Baker S.E."/>
            <person name="Bluhm B.H."/>
            <person name="Breakspear A."/>
            <person name="Brown D.W."/>
            <person name="Butchko R.A."/>
            <person name="Chapman S."/>
            <person name="Coulson R."/>
            <person name="Coutinho P.M."/>
            <person name="Danchin E.G."/>
            <person name="Diener A."/>
            <person name="Gale L.R."/>
            <person name="Gardiner D.M."/>
            <person name="Goff S."/>
            <person name="Hammond-Kosack K.E."/>
            <person name="Hilburn K."/>
            <person name="Hua-Van A."/>
            <person name="Jonkers W."/>
            <person name="Kazan K."/>
            <person name="Kodira C.D."/>
            <person name="Koehrsen M."/>
            <person name="Kumar L."/>
            <person name="Lee Y.H."/>
            <person name="Li L."/>
            <person name="Manners J.M."/>
            <person name="Miranda-Saavedra D."/>
            <person name="Mukherjee M."/>
            <person name="Park G."/>
            <person name="Park J."/>
            <person name="Park S.Y."/>
            <person name="Proctor R.H."/>
            <person name="Regev A."/>
            <person name="Ruiz-Roldan M.C."/>
            <person name="Sain D."/>
            <person name="Sakthikumar S."/>
            <person name="Sykes S."/>
            <person name="Schwartz D.C."/>
            <person name="Turgeon B.G."/>
            <person name="Wapinski I."/>
            <person name="Yoder O."/>
            <person name="Young S."/>
            <person name="Zeng Q."/>
            <person name="Zhou S."/>
            <person name="Galagan J."/>
            <person name="Cuomo C.A."/>
            <person name="Kistler H.C."/>
            <person name="Rep M."/>
        </authorList>
    </citation>
    <scope>GENOME REANNOTATION</scope>
    <source>
        <strain evidence="4">ATCC MYA-4620 / CBS 123657 / FGSC 9075 / NRRL 31084 / PH-1</strain>
        <strain evidence="3">PH-1 / ATCC MYA-4620 / FGSC 9075 / NRRL 31084</strain>
    </source>
</reference>
<dbReference type="InParanoid" id="A0A098E4E3"/>
<reference evidence="3" key="4">
    <citation type="submission" date="2017-01" db="UniProtKB">
        <authorList>
            <consortium name="EnsemblFungi"/>
        </authorList>
    </citation>
    <scope>IDENTIFICATION</scope>
    <source>
        <strain evidence="3">PH-1 / ATCC MYA-4620 / FGSC 9075 / NRRL 31084</strain>
    </source>
</reference>
<reference evidence="3 4" key="1">
    <citation type="journal article" date="2007" name="Science">
        <title>The Fusarium graminearum genome reveals a link between localized polymorphism and pathogen specialization.</title>
        <authorList>
            <person name="Cuomo C.A."/>
            <person name="Gueldener U."/>
            <person name="Xu J.-R."/>
            <person name="Trail F."/>
            <person name="Turgeon B.G."/>
            <person name="Di Pietro A."/>
            <person name="Walton J.D."/>
            <person name="Ma L.-J."/>
            <person name="Baker S.E."/>
            <person name="Rep M."/>
            <person name="Adam G."/>
            <person name="Antoniw J."/>
            <person name="Baldwin T."/>
            <person name="Calvo S.E."/>
            <person name="Chang Y.-L."/>
            <person name="DeCaprio D."/>
            <person name="Gale L.R."/>
            <person name="Gnerre S."/>
            <person name="Goswami R.S."/>
            <person name="Hammond-Kosack K."/>
            <person name="Harris L.J."/>
            <person name="Hilburn K."/>
            <person name="Kennell J.C."/>
            <person name="Kroken S."/>
            <person name="Magnuson J.K."/>
            <person name="Mannhaupt G."/>
            <person name="Mauceli E.W."/>
            <person name="Mewes H.-W."/>
            <person name="Mitterbauer R."/>
            <person name="Muehlbauer G."/>
            <person name="Muensterkoetter M."/>
            <person name="Nelson D."/>
            <person name="O'Donnell K."/>
            <person name="Ouellet T."/>
            <person name="Qi W."/>
            <person name="Quesneville H."/>
            <person name="Roncero M.I.G."/>
            <person name="Seong K.-Y."/>
            <person name="Tetko I.V."/>
            <person name="Urban M."/>
            <person name="Waalwijk C."/>
            <person name="Ward T.J."/>
            <person name="Yao J."/>
            <person name="Birren B.W."/>
            <person name="Kistler H.C."/>
        </authorList>
    </citation>
    <scope>NUCLEOTIDE SEQUENCE [LARGE SCALE GENOMIC DNA]</scope>
    <source>
        <strain evidence="4">ATCC MYA-4620 / CBS 123657 / FGSC 9075 / NRRL 31084 / PH-1</strain>
        <strain evidence="3">PH-1 / ATCC MYA-4620 / FGSC 9075 / NRRL 31084</strain>
    </source>
</reference>
<organism evidence="2 4">
    <name type="scientific">Gibberella zeae (strain ATCC MYA-4620 / CBS 123657 / FGSC 9075 / NRRL 31084 / PH-1)</name>
    <name type="common">Wheat head blight fungus</name>
    <name type="synonym">Fusarium graminearum</name>
    <dbReference type="NCBI Taxonomy" id="229533"/>
    <lineage>
        <taxon>Eukaryota</taxon>
        <taxon>Fungi</taxon>
        <taxon>Dikarya</taxon>
        <taxon>Ascomycota</taxon>
        <taxon>Pezizomycotina</taxon>
        <taxon>Sordariomycetes</taxon>
        <taxon>Hypocreomycetidae</taxon>
        <taxon>Hypocreales</taxon>
        <taxon>Nectriaceae</taxon>
        <taxon>Fusarium</taxon>
    </lineage>
</organism>
<accession>A0A0E0SPW4</accession>
<keyword evidence="1" id="KW-0812">Transmembrane</keyword>
<feature type="transmembrane region" description="Helical" evidence="1">
    <location>
        <begin position="41"/>
        <end position="62"/>
    </location>
</feature>
<evidence type="ECO:0000256" key="1">
    <source>
        <dbReference type="SAM" id="Phobius"/>
    </source>
</evidence>
<evidence type="ECO:0000313" key="2">
    <source>
        <dbReference type="EMBL" id="CEF88477.1"/>
    </source>
</evidence>